<dbReference type="AlphaFoldDB" id="A0A6A4HMX0"/>
<dbReference type="InterPro" id="IPR029510">
    <property type="entry name" value="Ald_DH_CS_GLU"/>
</dbReference>
<proteinExistence type="inferred from homology"/>
<reference evidence="6" key="1">
    <citation type="journal article" date="2019" name="Environ. Microbiol.">
        <title>Fungal ecological strategies reflected in gene transcription - a case study of two litter decomposers.</title>
        <authorList>
            <person name="Barbi F."/>
            <person name="Kohler A."/>
            <person name="Barry K."/>
            <person name="Baskaran P."/>
            <person name="Daum C."/>
            <person name="Fauchery L."/>
            <person name="Ihrmark K."/>
            <person name="Kuo A."/>
            <person name="LaButti K."/>
            <person name="Lipzen A."/>
            <person name="Morin E."/>
            <person name="Grigoriev I.V."/>
            <person name="Henrissat B."/>
            <person name="Lindahl B."/>
            <person name="Martin F."/>
        </authorList>
    </citation>
    <scope>NUCLEOTIDE SEQUENCE</scope>
    <source>
        <strain evidence="6">JB14</strain>
    </source>
</reference>
<dbReference type="PANTHER" id="PTHR11699">
    <property type="entry name" value="ALDEHYDE DEHYDROGENASE-RELATED"/>
    <property type="match status" value="1"/>
</dbReference>
<dbReference type="InterPro" id="IPR016161">
    <property type="entry name" value="Ald_DH/histidinol_DH"/>
</dbReference>
<evidence type="ECO:0000259" key="5">
    <source>
        <dbReference type="Pfam" id="PF00171"/>
    </source>
</evidence>
<dbReference type="Proteomes" id="UP000799118">
    <property type="component" value="Unassembled WGS sequence"/>
</dbReference>
<organism evidence="6 7">
    <name type="scientific">Gymnopus androsaceus JB14</name>
    <dbReference type="NCBI Taxonomy" id="1447944"/>
    <lineage>
        <taxon>Eukaryota</taxon>
        <taxon>Fungi</taxon>
        <taxon>Dikarya</taxon>
        <taxon>Basidiomycota</taxon>
        <taxon>Agaricomycotina</taxon>
        <taxon>Agaricomycetes</taxon>
        <taxon>Agaricomycetidae</taxon>
        <taxon>Agaricales</taxon>
        <taxon>Marasmiineae</taxon>
        <taxon>Omphalotaceae</taxon>
        <taxon>Gymnopus</taxon>
    </lineage>
</organism>
<dbReference type="CDD" id="cd07102">
    <property type="entry name" value="ALDH_EDX86601"/>
    <property type="match status" value="1"/>
</dbReference>
<evidence type="ECO:0000256" key="1">
    <source>
        <dbReference type="ARBA" id="ARBA00009986"/>
    </source>
</evidence>
<dbReference type="FunFam" id="3.40.309.10:FF:000009">
    <property type="entry name" value="Aldehyde dehydrogenase A"/>
    <property type="match status" value="1"/>
</dbReference>
<evidence type="ECO:0000256" key="4">
    <source>
        <dbReference type="RuleBase" id="RU003345"/>
    </source>
</evidence>
<comment type="similarity">
    <text evidence="1 4">Belongs to the aldehyde dehydrogenase family.</text>
</comment>
<gene>
    <name evidence="6" type="ORF">BT96DRAFT_957147</name>
</gene>
<dbReference type="OrthoDB" id="310895at2759"/>
<evidence type="ECO:0000313" key="7">
    <source>
        <dbReference type="Proteomes" id="UP000799118"/>
    </source>
</evidence>
<feature type="active site" evidence="3">
    <location>
        <position position="235"/>
    </location>
</feature>
<dbReference type="Gene3D" id="3.40.309.10">
    <property type="entry name" value="Aldehyde Dehydrogenase, Chain A, domain 2"/>
    <property type="match status" value="1"/>
</dbReference>
<keyword evidence="7" id="KW-1185">Reference proteome</keyword>
<dbReference type="Pfam" id="PF00171">
    <property type="entry name" value="Aldedh"/>
    <property type="match status" value="1"/>
</dbReference>
<accession>A0A6A4HMX0</accession>
<feature type="domain" description="Aldehyde dehydrogenase" evidence="5">
    <location>
        <begin position="5"/>
        <end position="473"/>
    </location>
</feature>
<dbReference type="EMBL" id="ML769464">
    <property type="protein sequence ID" value="KAE9399809.1"/>
    <property type="molecule type" value="Genomic_DNA"/>
</dbReference>
<dbReference type="PROSITE" id="PS00687">
    <property type="entry name" value="ALDEHYDE_DEHYDR_GLU"/>
    <property type="match status" value="1"/>
</dbReference>
<dbReference type="Gene3D" id="3.40.605.10">
    <property type="entry name" value="Aldehyde Dehydrogenase, Chain A, domain 1"/>
    <property type="match status" value="1"/>
</dbReference>
<evidence type="ECO:0000256" key="2">
    <source>
        <dbReference type="ARBA" id="ARBA00023002"/>
    </source>
</evidence>
<dbReference type="InterPro" id="IPR015590">
    <property type="entry name" value="Aldehyde_DH_dom"/>
</dbReference>
<evidence type="ECO:0000256" key="3">
    <source>
        <dbReference type="PROSITE-ProRule" id="PRU10007"/>
    </source>
</evidence>
<dbReference type="SUPFAM" id="SSF53720">
    <property type="entry name" value="ALDH-like"/>
    <property type="match status" value="1"/>
</dbReference>
<name>A0A6A4HMX0_9AGAR</name>
<keyword evidence="2 4" id="KW-0560">Oxidoreductase</keyword>
<dbReference type="InterPro" id="IPR016163">
    <property type="entry name" value="Ald_DH_C"/>
</dbReference>
<sequence>MSQTTIVPHTQEPLVTRQYPSTSELDATIAKAASAQKEWSKVPLAERIAIGYKFIDEFKSLTNSTPLFLELTMQMGRPISQIPSEINGFLDRAQYMLSIANEALADVPLTDTDKPGFRRFIRRTALGVVLVIAPWNYPYLTSINSVLPALIAGNAVLLKPSPQTPLTAERFVTALQKAGVPSDVIHVVHMSPELTKHAIESKEVNFVSFTGSVVGGRAVEEAAVGAKGIKGVALELGGKDPAYVRSDADLDYTVAELVDGAMYNSGQSCCAVERIYVHESVYDPFVEKYANLVKTSYRLGDPTSPSTNLGPVVSLASAARIRKQVADAVRAGAKVLIPEDLFPEAKEDTAYVAPQVLVDVDHTMDVMMEETFGPIVGIQKVSSDEEAIKLMNDSQYGLTASVWTRVPVSSSSDSDDSEDAFLKIADALETGTVFLNRCDYLDPALPWTGVKDSGRGISLSRYGYDQLTRAKSVHMKMKTA</sequence>
<protein>
    <submittedName>
        <fullName evidence="6">Aldehyde dehydrogenase</fullName>
    </submittedName>
</protein>
<dbReference type="GO" id="GO:0016620">
    <property type="term" value="F:oxidoreductase activity, acting on the aldehyde or oxo group of donors, NAD or NADP as acceptor"/>
    <property type="evidence" value="ECO:0007669"/>
    <property type="project" value="InterPro"/>
</dbReference>
<evidence type="ECO:0000313" key="6">
    <source>
        <dbReference type="EMBL" id="KAE9399809.1"/>
    </source>
</evidence>
<dbReference type="InterPro" id="IPR016162">
    <property type="entry name" value="Ald_DH_N"/>
</dbReference>